<comment type="caution">
    <text evidence="2">The sequence shown here is derived from an EMBL/GenBank/DDBJ whole genome shotgun (WGS) entry which is preliminary data.</text>
</comment>
<dbReference type="AlphaFoldDB" id="A0AAW1UJL7"/>
<proteinExistence type="predicted"/>
<dbReference type="Proteomes" id="UP001431783">
    <property type="component" value="Unassembled WGS sequence"/>
</dbReference>
<feature type="non-terminal residue" evidence="2">
    <location>
        <position position="1"/>
    </location>
</feature>
<keyword evidence="3" id="KW-1185">Reference proteome</keyword>
<sequence>TATTSTRKPDLHGIFGRLTQFSCVKDPNGVTVSLMPKIRQRTLLGLRLSHRSDPFERGHERQRQNQQGEDTLLLPKLLRLLRSGQKENLTFNNKQNG</sequence>
<protein>
    <submittedName>
        <fullName evidence="2">Uncharacterized protein</fullName>
    </submittedName>
</protein>
<reference evidence="2 3" key="1">
    <citation type="submission" date="2023-03" db="EMBL/GenBank/DDBJ databases">
        <title>Genome insight into feeding habits of ladybird beetles.</title>
        <authorList>
            <person name="Li H.-S."/>
            <person name="Huang Y.-H."/>
            <person name="Pang H."/>
        </authorList>
    </citation>
    <scope>NUCLEOTIDE SEQUENCE [LARGE SCALE GENOMIC DNA]</scope>
    <source>
        <strain evidence="2">SYSU_2023b</strain>
        <tissue evidence="2">Whole body</tissue>
    </source>
</reference>
<feature type="region of interest" description="Disordered" evidence="1">
    <location>
        <begin position="50"/>
        <end position="71"/>
    </location>
</feature>
<name>A0AAW1UJL7_9CUCU</name>
<evidence type="ECO:0000256" key="1">
    <source>
        <dbReference type="SAM" id="MobiDB-lite"/>
    </source>
</evidence>
<feature type="compositionally biased region" description="Basic and acidic residues" evidence="1">
    <location>
        <begin position="50"/>
        <end position="63"/>
    </location>
</feature>
<dbReference type="EMBL" id="JARQZJ010000064">
    <property type="protein sequence ID" value="KAK9880307.1"/>
    <property type="molecule type" value="Genomic_DNA"/>
</dbReference>
<evidence type="ECO:0000313" key="2">
    <source>
        <dbReference type="EMBL" id="KAK9880307.1"/>
    </source>
</evidence>
<gene>
    <name evidence="2" type="ORF">WA026_010185</name>
</gene>
<evidence type="ECO:0000313" key="3">
    <source>
        <dbReference type="Proteomes" id="UP001431783"/>
    </source>
</evidence>
<organism evidence="2 3">
    <name type="scientific">Henosepilachna vigintioctopunctata</name>
    <dbReference type="NCBI Taxonomy" id="420089"/>
    <lineage>
        <taxon>Eukaryota</taxon>
        <taxon>Metazoa</taxon>
        <taxon>Ecdysozoa</taxon>
        <taxon>Arthropoda</taxon>
        <taxon>Hexapoda</taxon>
        <taxon>Insecta</taxon>
        <taxon>Pterygota</taxon>
        <taxon>Neoptera</taxon>
        <taxon>Endopterygota</taxon>
        <taxon>Coleoptera</taxon>
        <taxon>Polyphaga</taxon>
        <taxon>Cucujiformia</taxon>
        <taxon>Coccinelloidea</taxon>
        <taxon>Coccinellidae</taxon>
        <taxon>Epilachninae</taxon>
        <taxon>Epilachnini</taxon>
        <taxon>Henosepilachna</taxon>
    </lineage>
</organism>
<accession>A0AAW1UJL7</accession>